<keyword evidence="3 4" id="KW-0378">Hydrolase</keyword>
<dbReference type="EC" id="3.1.1.96" evidence="3"/>
<keyword evidence="3" id="KW-0820">tRNA-binding</keyword>
<keyword evidence="2 3" id="KW-0963">Cytoplasm</keyword>
<dbReference type="CDD" id="cd00563">
    <property type="entry name" value="Dtyr_deacylase"/>
    <property type="match status" value="1"/>
</dbReference>
<dbReference type="Proteomes" id="UP001295463">
    <property type="component" value="Chromosome"/>
</dbReference>
<dbReference type="Gene3D" id="3.50.80.10">
    <property type="entry name" value="D-tyrosyl-tRNA(Tyr) deacylase"/>
    <property type="match status" value="1"/>
</dbReference>
<evidence type="ECO:0000313" key="5">
    <source>
        <dbReference type="Proteomes" id="UP001295463"/>
    </source>
</evidence>
<accession>A0ABN8HML7</accession>
<comment type="subcellular location">
    <subcellularLocation>
        <location evidence="3">Cytoplasm</location>
    </subcellularLocation>
</comment>
<dbReference type="NCBIfam" id="TIGR00256">
    <property type="entry name" value="D-aminoacyl-tRNA deacylase"/>
    <property type="match status" value="1"/>
</dbReference>
<comment type="catalytic activity">
    <reaction evidence="3">
        <text>glycyl-tRNA(Ala) + H2O = tRNA(Ala) + glycine + H(+)</text>
        <dbReference type="Rhea" id="RHEA:53744"/>
        <dbReference type="Rhea" id="RHEA-COMP:9657"/>
        <dbReference type="Rhea" id="RHEA-COMP:13640"/>
        <dbReference type="ChEBI" id="CHEBI:15377"/>
        <dbReference type="ChEBI" id="CHEBI:15378"/>
        <dbReference type="ChEBI" id="CHEBI:57305"/>
        <dbReference type="ChEBI" id="CHEBI:78442"/>
        <dbReference type="ChEBI" id="CHEBI:78522"/>
    </reaction>
</comment>
<feature type="short sequence motif" description="Gly-cisPro motif, important for rejection of L-amino acids" evidence="3">
    <location>
        <begin position="137"/>
        <end position="138"/>
    </location>
</feature>
<comment type="function">
    <text evidence="3">An aminoacyl-tRNA editing enzyme that deacylates mischarged D-aminoacyl-tRNAs. Also deacylates mischarged glycyl-tRNA(Ala), protecting cells against glycine mischarging by AlaRS. Acts via tRNA-based rather than protein-based catalysis; rejects L-amino acids rather than detecting D-amino acids in the active site. By recycling D-aminoacyl-tRNA to D-amino acids and free tRNA molecules, this enzyme counteracts the toxicity associated with the formation of D-aminoacyl-tRNA entities in vivo and helps enforce protein L-homochirality.</text>
</comment>
<comment type="subunit">
    <text evidence="3">Homodimer.</text>
</comment>
<dbReference type="SUPFAM" id="SSF69500">
    <property type="entry name" value="DTD-like"/>
    <property type="match status" value="1"/>
</dbReference>
<gene>
    <name evidence="3 4" type="primary">dtd</name>
    <name evidence="4" type="ORF">GEAMG1_2569</name>
</gene>
<proteinExistence type="inferred from homology"/>
<evidence type="ECO:0000256" key="1">
    <source>
        <dbReference type="ARBA" id="ARBA00009673"/>
    </source>
</evidence>
<dbReference type="RefSeq" id="WP_305733158.1">
    <property type="nucleotide sequence ID" value="NZ_OW150024.1"/>
</dbReference>
<dbReference type="Pfam" id="PF02580">
    <property type="entry name" value="Tyr_Deacylase"/>
    <property type="match status" value="1"/>
</dbReference>
<dbReference type="PANTHER" id="PTHR10472">
    <property type="entry name" value="D-TYROSYL-TRNA TYR DEACYLASE"/>
    <property type="match status" value="1"/>
</dbReference>
<protein>
    <recommendedName>
        <fullName evidence="3">D-aminoacyl-tRNA deacylase</fullName>
        <shortName evidence="3">DTD</shortName>
        <ecNumber evidence="3">3.1.1.96</ecNumber>
    </recommendedName>
    <alternativeName>
        <fullName evidence="3">Gly-tRNA(Ala) deacylase</fullName>
        <ecNumber evidence="3">3.1.1.-</ecNumber>
    </alternativeName>
</protein>
<comment type="catalytic activity">
    <reaction evidence="3">
        <text>a D-aminoacyl-tRNA + H2O = a tRNA + a D-alpha-amino acid + H(+)</text>
        <dbReference type="Rhea" id="RHEA:13953"/>
        <dbReference type="Rhea" id="RHEA-COMP:10123"/>
        <dbReference type="Rhea" id="RHEA-COMP:10124"/>
        <dbReference type="ChEBI" id="CHEBI:15377"/>
        <dbReference type="ChEBI" id="CHEBI:15378"/>
        <dbReference type="ChEBI" id="CHEBI:59871"/>
        <dbReference type="ChEBI" id="CHEBI:78442"/>
        <dbReference type="ChEBI" id="CHEBI:79333"/>
        <dbReference type="EC" id="3.1.1.96"/>
    </reaction>
</comment>
<dbReference type="InterPro" id="IPR023509">
    <property type="entry name" value="DTD-like_sf"/>
</dbReference>
<dbReference type="GO" id="GO:0051499">
    <property type="term" value="F:D-aminoacyl-tRNA deacylase activity"/>
    <property type="evidence" value="ECO:0007669"/>
    <property type="project" value="UniProtKB-EC"/>
</dbReference>
<dbReference type="EC" id="3.1.1.-" evidence="3"/>
<keyword evidence="5" id="KW-1185">Reference proteome</keyword>
<name>A0ABN8HML7_9BACT</name>
<keyword evidence="3" id="KW-0694">RNA-binding</keyword>
<reference evidence="4 5" key="1">
    <citation type="submission" date="2022-03" db="EMBL/GenBank/DDBJ databases">
        <authorList>
            <person name="Koch H."/>
        </authorList>
    </citation>
    <scope>NUCLEOTIDE SEQUENCE [LARGE SCALE GENOMIC DNA]</scope>
    <source>
        <strain evidence="4 5">G1</strain>
    </source>
</reference>
<dbReference type="EMBL" id="OW150024">
    <property type="protein sequence ID" value="CAH2032405.1"/>
    <property type="molecule type" value="Genomic_DNA"/>
</dbReference>
<organism evidence="4 5">
    <name type="scientific">Trichlorobacter ammonificans</name>
    <dbReference type="NCBI Taxonomy" id="2916410"/>
    <lineage>
        <taxon>Bacteria</taxon>
        <taxon>Pseudomonadati</taxon>
        <taxon>Thermodesulfobacteriota</taxon>
        <taxon>Desulfuromonadia</taxon>
        <taxon>Geobacterales</taxon>
        <taxon>Geobacteraceae</taxon>
        <taxon>Trichlorobacter</taxon>
    </lineage>
</organism>
<evidence type="ECO:0000313" key="4">
    <source>
        <dbReference type="EMBL" id="CAH2032405.1"/>
    </source>
</evidence>
<dbReference type="InterPro" id="IPR003732">
    <property type="entry name" value="Daa-tRNA_deacyls_DTD"/>
</dbReference>
<dbReference type="HAMAP" id="MF_00518">
    <property type="entry name" value="Deacylase_Dtd"/>
    <property type="match status" value="1"/>
</dbReference>
<dbReference type="PANTHER" id="PTHR10472:SF5">
    <property type="entry name" value="D-AMINOACYL-TRNA DEACYLASE 1"/>
    <property type="match status" value="1"/>
</dbReference>
<comment type="domain">
    <text evidence="3">A Gly-cisPro motif from one monomer fits into the active site of the other monomer to allow specific chiral rejection of L-amino acids.</text>
</comment>
<evidence type="ECO:0000256" key="2">
    <source>
        <dbReference type="ARBA" id="ARBA00022490"/>
    </source>
</evidence>
<comment type="similarity">
    <text evidence="1 3">Belongs to the DTD family.</text>
</comment>
<sequence>MRAVIQRVSSASVAVNGETVGAINRGILVLLGVEKGDGEAQADWLAEKIIGLRIFEDGAGKMNLALGEVGGAILAVSQFTLAGNCDKGRRPSFDGAAPVAEGRRLYDYFVETLQRHGVTVATGVFQADMQVSLVNDGPVTFILERR</sequence>
<evidence type="ECO:0000256" key="3">
    <source>
        <dbReference type="HAMAP-Rule" id="MF_00518"/>
    </source>
</evidence>